<accession>A0A3D8T1D4</accession>
<proteinExistence type="predicted"/>
<evidence type="ECO:0000313" key="9">
    <source>
        <dbReference type="EMBL" id="RDW92385.1"/>
    </source>
</evidence>
<reference evidence="9 10" key="1">
    <citation type="journal article" date="2018" name="IMA Fungus">
        <title>IMA Genome-F 9: Draft genome sequence of Annulohypoxylon stygium, Aspergillus mulundensis, Berkeleyomyces basicola (syn. Thielaviopsis basicola), Ceratocystis smalleyi, two Cercospora beticola strains, Coleophoma cylindrospora, Fusarium fracticaudum, Phialophora cf. hyalina, and Morchella septimelata.</title>
        <authorList>
            <person name="Wingfield B.D."/>
            <person name="Bills G.F."/>
            <person name="Dong Y."/>
            <person name="Huang W."/>
            <person name="Nel W.J."/>
            <person name="Swalarsk-Parry B.S."/>
            <person name="Vaghefi N."/>
            <person name="Wilken P.M."/>
            <person name="An Z."/>
            <person name="de Beer Z.W."/>
            <person name="De Vos L."/>
            <person name="Chen L."/>
            <person name="Duong T.A."/>
            <person name="Gao Y."/>
            <person name="Hammerbacher A."/>
            <person name="Kikkert J.R."/>
            <person name="Li Y."/>
            <person name="Li H."/>
            <person name="Li K."/>
            <person name="Li Q."/>
            <person name="Liu X."/>
            <person name="Ma X."/>
            <person name="Naidoo K."/>
            <person name="Pethybridge S.J."/>
            <person name="Sun J."/>
            <person name="Steenkamp E.T."/>
            <person name="van der Nest M.A."/>
            <person name="van Wyk S."/>
            <person name="Wingfield M.J."/>
            <person name="Xiong C."/>
            <person name="Yue Q."/>
            <person name="Zhang X."/>
        </authorList>
    </citation>
    <scope>NUCLEOTIDE SEQUENCE [LARGE SCALE GENOMIC DNA]</scope>
    <source>
        <strain evidence="9 10">BP5796</strain>
    </source>
</reference>
<dbReference type="EMBL" id="PDLN01000002">
    <property type="protein sequence ID" value="RDW92385.1"/>
    <property type="molecule type" value="Genomic_DNA"/>
</dbReference>
<evidence type="ECO:0000256" key="6">
    <source>
        <dbReference type="ARBA" id="ARBA00023163"/>
    </source>
</evidence>
<evidence type="ECO:0000256" key="1">
    <source>
        <dbReference type="ARBA" id="ARBA00004123"/>
    </source>
</evidence>
<keyword evidence="4" id="KW-0805">Transcription regulation</keyword>
<keyword evidence="3" id="KW-0862">Zinc</keyword>
<dbReference type="PROSITE" id="PS00463">
    <property type="entry name" value="ZN2_CY6_FUNGAL_1"/>
    <property type="match status" value="1"/>
</dbReference>
<evidence type="ECO:0000256" key="2">
    <source>
        <dbReference type="ARBA" id="ARBA00022723"/>
    </source>
</evidence>
<evidence type="ECO:0000313" key="10">
    <source>
        <dbReference type="Proteomes" id="UP000256328"/>
    </source>
</evidence>
<dbReference type="InterPro" id="IPR001138">
    <property type="entry name" value="Zn2Cys6_DnaBD"/>
</dbReference>
<dbReference type="GO" id="GO:0000981">
    <property type="term" value="F:DNA-binding transcription factor activity, RNA polymerase II-specific"/>
    <property type="evidence" value="ECO:0007669"/>
    <property type="project" value="InterPro"/>
</dbReference>
<keyword evidence="10" id="KW-1185">Reference proteome</keyword>
<organism evidence="9 10">
    <name type="scientific">Coleophoma crateriformis</name>
    <dbReference type="NCBI Taxonomy" id="565419"/>
    <lineage>
        <taxon>Eukaryota</taxon>
        <taxon>Fungi</taxon>
        <taxon>Dikarya</taxon>
        <taxon>Ascomycota</taxon>
        <taxon>Pezizomycotina</taxon>
        <taxon>Leotiomycetes</taxon>
        <taxon>Helotiales</taxon>
        <taxon>Dermateaceae</taxon>
        <taxon>Coleophoma</taxon>
    </lineage>
</organism>
<feature type="domain" description="Zn(2)-C6 fungal-type" evidence="8">
    <location>
        <begin position="17"/>
        <end position="46"/>
    </location>
</feature>
<dbReference type="Pfam" id="PF00172">
    <property type="entry name" value="Zn_clus"/>
    <property type="match status" value="1"/>
</dbReference>
<dbReference type="InterPro" id="IPR051615">
    <property type="entry name" value="Transcr_Regulatory_Elem"/>
</dbReference>
<evidence type="ECO:0000256" key="3">
    <source>
        <dbReference type="ARBA" id="ARBA00022833"/>
    </source>
</evidence>
<dbReference type="GO" id="GO:0003677">
    <property type="term" value="F:DNA binding"/>
    <property type="evidence" value="ECO:0007669"/>
    <property type="project" value="UniProtKB-KW"/>
</dbReference>
<evidence type="ECO:0000259" key="8">
    <source>
        <dbReference type="PROSITE" id="PS50048"/>
    </source>
</evidence>
<dbReference type="GO" id="GO:0005634">
    <property type="term" value="C:nucleus"/>
    <property type="evidence" value="ECO:0007669"/>
    <property type="project" value="UniProtKB-SubCell"/>
</dbReference>
<comment type="subcellular location">
    <subcellularLocation>
        <location evidence="1">Nucleus</location>
    </subcellularLocation>
</comment>
<dbReference type="SMART" id="SM00066">
    <property type="entry name" value="GAL4"/>
    <property type="match status" value="1"/>
</dbReference>
<evidence type="ECO:0000256" key="5">
    <source>
        <dbReference type="ARBA" id="ARBA00023125"/>
    </source>
</evidence>
<dbReference type="SUPFAM" id="SSF57701">
    <property type="entry name" value="Zn2/Cys6 DNA-binding domain"/>
    <property type="match status" value="1"/>
</dbReference>
<dbReference type="AlphaFoldDB" id="A0A3D8T1D4"/>
<keyword evidence="7" id="KW-0539">Nucleus</keyword>
<dbReference type="Gene3D" id="4.10.240.10">
    <property type="entry name" value="Zn(2)-C6 fungal-type DNA-binding domain"/>
    <property type="match status" value="1"/>
</dbReference>
<dbReference type="SMART" id="SM00906">
    <property type="entry name" value="Fungal_trans"/>
    <property type="match status" value="1"/>
</dbReference>
<gene>
    <name evidence="9" type="ORF">BP5796_01779</name>
</gene>
<dbReference type="CDD" id="cd12148">
    <property type="entry name" value="fungal_TF_MHR"/>
    <property type="match status" value="1"/>
</dbReference>
<sequence>MNTQPDEPMERLVFQTSCDRCRTRKIKCDRVQPCSRCEKSNTECHFRGTGEKQRPVSRAQVQALEREIKSLRAFIARLSAAEPSERDDMLSKFDSSLPSEIQFNDTSESPASHDNLSLAMRPRAGHLRKLRDGKAAQFYGPTSFFQINPSDEQEAFAASEMAQAEIMTPNSESPPELDVDTYSQLAFVITPQSDLCLDLMATFFTRQYYYHMCVYREYFLRDFDAGGGPHYSDLLMYAICAMGALASDRPGRRGFSEMFAFRAQQLLYGSALESPNLTTLQALLLLGHRAIGQGKASKGWLFSGMAFRLAHEMGLHLDPSNWKGSQDSRIDREILRRVYWASFIADKQLSLYFGRPPALYPGESDVRNTIRIPYPPEWQSLLEKYIVKGISETAYEDGLALVATWIWQAELSKIQHRMITEVFENRNTNIDPTVLASKVTRIHVSLTKWLADLPSKLHWTKWTVGPVPANIIQLHMVFHTAMIILRRPPRNSLRDPLQVPMEDVQTCYDSLDVIIRLLKIYSRHYKYSHLPLTFVHTLASAASVILMKRYLMSYEWTNPEISKPLDLVLNAIDVVANTWLCAKQIRQVLDVAMKAPAASTTKRSPGCFDFMADAGLMDDLSFDQVEFDLQQPLDEFDLGQLMTDEFMNNEFSWDIDETFT</sequence>
<dbReference type="GO" id="GO:0006351">
    <property type="term" value="P:DNA-templated transcription"/>
    <property type="evidence" value="ECO:0007669"/>
    <property type="project" value="InterPro"/>
</dbReference>
<dbReference type="Pfam" id="PF04082">
    <property type="entry name" value="Fungal_trans"/>
    <property type="match status" value="1"/>
</dbReference>
<name>A0A3D8T1D4_9HELO</name>
<dbReference type="InterPro" id="IPR036864">
    <property type="entry name" value="Zn2-C6_fun-type_DNA-bd_sf"/>
</dbReference>
<dbReference type="PROSITE" id="PS50048">
    <property type="entry name" value="ZN2_CY6_FUNGAL_2"/>
    <property type="match status" value="1"/>
</dbReference>
<keyword evidence="6" id="KW-0804">Transcription</keyword>
<evidence type="ECO:0000256" key="7">
    <source>
        <dbReference type="ARBA" id="ARBA00023242"/>
    </source>
</evidence>
<dbReference type="CDD" id="cd00067">
    <property type="entry name" value="GAL4"/>
    <property type="match status" value="1"/>
</dbReference>
<protein>
    <recommendedName>
        <fullName evidence="8">Zn(2)-C6 fungal-type domain-containing protein</fullName>
    </recommendedName>
</protein>
<comment type="caution">
    <text evidence="9">The sequence shown here is derived from an EMBL/GenBank/DDBJ whole genome shotgun (WGS) entry which is preliminary data.</text>
</comment>
<keyword evidence="2" id="KW-0479">Metal-binding</keyword>
<dbReference type="GO" id="GO:0008270">
    <property type="term" value="F:zinc ion binding"/>
    <property type="evidence" value="ECO:0007669"/>
    <property type="project" value="InterPro"/>
</dbReference>
<dbReference type="Proteomes" id="UP000256328">
    <property type="component" value="Unassembled WGS sequence"/>
</dbReference>
<dbReference type="OrthoDB" id="4161332at2759"/>
<keyword evidence="5" id="KW-0238">DNA-binding</keyword>
<dbReference type="PANTHER" id="PTHR31313:SF81">
    <property type="entry name" value="TY1 ENHANCER ACTIVATOR"/>
    <property type="match status" value="1"/>
</dbReference>
<evidence type="ECO:0000256" key="4">
    <source>
        <dbReference type="ARBA" id="ARBA00023015"/>
    </source>
</evidence>
<dbReference type="InterPro" id="IPR007219">
    <property type="entry name" value="XnlR_reg_dom"/>
</dbReference>
<dbReference type="PANTHER" id="PTHR31313">
    <property type="entry name" value="TY1 ENHANCER ACTIVATOR"/>
    <property type="match status" value="1"/>
</dbReference>